<gene>
    <name evidence="2" type="ORF">Q664_12540</name>
</gene>
<keyword evidence="1" id="KW-1133">Transmembrane helix</keyword>
<evidence type="ECO:0000256" key="1">
    <source>
        <dbReference type="SAM" id="Phobius"/>
    </source>
</evidence>
<feature type="transmembrane region" description="Helical" evidence="1">
    <location>
        <begin position="80"/>
        <end position="102"/>
    </location>
</feature>
<name>A0A084SWP1_9BACT</name>
<feature type="transmembrane region" description="Helical" evidence="1">
    <location>
        <begin position="195"/>
        <end position="225"/>
    </location>
</feature>
<dbReference type="RefSeq" id="WP_043393936.1">
    <property type="nucleotide sequence ID" value="NZ_JPMI01000077.1"/>
</dbReference>
<evidence type="ECO:0000313" key="3">
    <source>
        <dbReference type="Proteomes" id="UP000028547"/>
    </source>
</evidence>
<feature type="transmembrane region" description="Helical" evidence="1">
    <location>
        <begin position="262"/>
        <end position="279"/>
    </location>
</feature>
<keyword evidence="1" id="KW-0812">Transmembrane</keyword>
<feature type="transmembrane region" description="Helical" evidence="1">
    <location>
        <begin position="114"/>
        <end position="135"/>
    </location>
</feature>
<keyword evidence="1" id="KW-0472">Membrane</keyword>
<dbReference type="EMBL" id="JPMI01000077">
    <property type="protein sequence ID" value="KFA92876.1"/>
    <property type="molecule type" value="Genomic_DNA"/>
</dbReference>
<feature type="transmembrane region" description="Helical" evidence="1">
    <location>
        <begin position="155"/>
        <end position="175"/>
    </location>
</feature>
<comment type="caution">
    <text evidence="2">The sequence shown here is derived from an EMBL/GenBank/DDBJ whole genome shotgun (WGS) entry which is preliminary data.</text>
</comment>
<protein>
    <submittedName>
        <fullName evidence="2">Uncharacterized protein</fullName>
    </submittedName>
</protein>
<dbReference type="AlphaFoldDB" id="A0A084SWP1"/>
<feature type="transmembrane region" description="Helical" evidence="1">
    <location>
        <begin position="38"/>
        <end position="65"/>
    </location>
</feature>
<accession>A0A084SWP1</accession>
<proteinExistence type="predicted"/>
<sequence>MARPRWEAQGETPFIRPLTRRLEPAARRPTAAWLRARLVLRVLSGLLLAYVLLKALSAAGGWLLWEVLDITPRPLSTGRTVLLLTSLLLVFAPLLYLSTCALARRFLRPRVDTLVLYMGTTCLCATLGEVGTDSLSVALLKRPLWLYHVWPVNHGYTSAIGLFTWPLYGGFLYFLHQALRANPRLRPLDRKGPRVLLLAVDAMLLEICVNVFSLGLFQSFFFFYFRGDLRHFSTWEIFVPYVVLGYAGLKLLAFLERRRHRLAIGLALQALGILCVWAMP</sequence>
<feature type="transmembrane region" description="Helical" evidence="1">
    <location>
        <begin position="237"/>
        <end position="255"/>
    </location>
</feature>
<reference evidence="2 3" key="1">
    <citation type="submission" date="2014-07" db="EMBL/GenBank/DDBJ databases">
        <title>Draft Genome Sequence of Gephyronic Acid Producer, Cystobacter violaceus Strain Cb vi76.</title>
        <authorList>
            <person name="Stevens D.C."/>
            <person name="Young J."/>
            <person name="Carmichael R."/>
            <person name="Tan J."/>
            <person name="Taylor R.E."/>
        </authorList>
    </citation>
    <scope>NUCLEOTIDE SEQUENCE [LARGE SCALE GENOMIC DNA]</scope>
    <source>
        <strain evidence="2 3">Cb vi76</strain>
    </source>
</reference>
<dbReference type="Proteomes" id="UP000028547">
    <property type="component" value="Unassembled WGS sequence"/>
</dbReference>
<evidence type="ECO:0000313" key="2">
    <source>
        <dbReference type="EMBL" id="KFA92876.1"/>
    </source>
</evidence>
<organism evidence="2 3">
    <name type="scientific">Archangium violaceum Cb vi76</name>
    <dbReference type="NCBI Taxonomy" id="1406225"/>
    <lineage>
        <taxon>Bacteria</taxon>
        <taxon>Pseudomonadati</taxon>
        <taxon>Myxococcota</taxon>
        <taxon>Myxococcia</taxon>
        <taxon>Myxococcales</taxon>
        <taxon>Cystobacterineae</taxon>
        <taxon>Archangiaceae</taxon>
        <taxon>Archangium</taxon>
    </lineage>
</organism>